<feature type="domain" description="YiiM-like triple helical" evidence="1">
    <location>
        <begin position="2"/>
        <end position="34"/>
    </location>
</feature>
<evidence type="ECO:0000313" key="4">
    <source>
        <dbReference type="Proteomes" id="UP000044625"/>
    </source>
</evidence>
<keyword evidence="4" id="KW-1185">Reference proteome</keyword>
<protein>
    <submittedName>
        <fullName evidence="2">6-N-hydroxylaminopurine resistance protein</fullName>
    </submittedName>
</protein>
<organism evidence="2 5">
    <name type="scientific">Yersinia pekkanenii</name>
    <dbReference type="NCBI Taxonomy" id="1288385"/>
    <lineage>
        <taxon>Bacteria</taxon>
        <taxon>Pseudomonadati</taxon>
        <taxon>Pseudomonadota</taxon>
        <taxon>Gammaproteobacteria</taxon>
        <taxon>Enterobacterales</taxon>
        <taxon>Yersiniaceae</taxon>
        <taxon>Yersinia</taxon>
    </lineage>
</organism>
<dbReference type="SUPFAM" id="SSF50800">
    <property type="entry name" value="PK beta-barrel domain-like"/>
    <property type="match status" value="1"/>
</dbReference>
<evidence type="ECO:0000313" key="2">
    <source>
        <dbReference type="EMBL" id="CNH59241.1"/>
    </source>
</evidence>
<dbReference type="EMBL" id="CWJL01000007">
    <property type="protein sequence ID" value="CRY66406.1"/>
    <property type="molecule type" value="Genomic_DNA"/>
</dbReference>
<evidence type="ECO:0000313" key="5">
    <source>
        <dbReference type="Proteomes" id="UP000045840"/>
    </source>
</evidence>
<reference evidence="2" key="1">
    <citation type="submission" date="2015-03" db="EMBL/GenBank/DDBJ databases">
        <authorList>
            <person name="Murphy D."/>
        </authorList>
    </citation>
    <scope>NUCLEOTIDE SEQUENCE [LARGE SCALE GENOMIC DNA]</scope>
    <source>
        <strain evidence="2">A125KOH2</strain>
    </source>
</reference>
<dbReference type="Proteomes" id="UP000045840">
    <property type="component" value="Unassembled WGS sequence"/>
</dbReference>
<sequence length="48" mass="5729">MAWHMPFDEEQYRHLLAVSGLSASWSKTMLMRIADEKIEDFNRRLIGF</sequence>
<dbReference type="Pfam" id="PF03475">
    <property type="entry name" value="YiiM_3-alpha"/>
    <property type="match status" value="1"/>
</dbReference>
<evidence type="ECO:0000259" key="1">
    <source>
        <dbReference type="Pfam" id="PF03475"/>
    </source>
</evidence>
<dbReference type="STRING" id="1288385.ERS137968_01816"/>
<proteinExistence type="predicted"/>
<dbReference type="EMBL" id="CQAZ01000012">
    <property type="protein sequence ID" value="CNH59241.1"/>
    <property type="molecule type" value="Genomic_DNA"/>
</dbReference>
<dbReference type="AlphaFoldDB" id="A0A0T9PF35"/>
<evidence type="ECO:0000313" key="3">
    <source>
        <dbReference type="EMBL" id="CRY66406.1"/>
    </source>
</evidence>
<reference evidence="5" key="2">
    <citation type="submission" date="2015-03" db="EMBL/GenBank/DDBJ databases">
        <authorList>
            <consortium name="Pathogen Informatics"/>
        </authorList>
    </citation>
    <scope>NUCLEOTIDE SEQUENCE [LARGE SCALE GENOMIC DNA]</scope>
    <source>
        <strain evidence="5">A125KOH2</strain>
    </source>
</reference>
<reference evidence="3 4" key="3">
    <citation type="submission" date="2015-03" db="EMBL/GenBank/DDBJ databases">
        <authorList>
            <consortium name="Pathogen Informatics"/>
            <person name="Murphy D."/>
        </authorList>
    </citation>
    <scope>NUCLEOTIDE SEQUENCE [LARGE SCALE GENOMIC DNA]</scope>
    <source>
        <strain evidence="3">Type strain: CIP110230</strain>
        <strain evidence="4">type strain: CIP110230</strain>
    </source>
</reference>
<gene>
    <name evidence="2" type="primary">yiiM_2</name>
    <name evidence="2" type="ORF">ERS008529_01620</name>
    <name evidence="3" type="ORF">ERS137968_01816</name>
</gene>
<dbReference type="Proteomes" id="UP000044625">
    <property type="component" value="Unassembled WGS sequence"/>
</dbReference>
<dbReference type="Gene3D" id="2.40.33.20">
    <property type="entry name" value="PK beta-barrel domain-like"/>
    <property type="match status" value="1"/>
</dbReference>
<dbReference type="InterPro" id="IPR005163">
    <property type="entry name" value="Tri_helical_YiiM-like"/>
</dbReference>
<name>A0A0T9PF35_9GAMM</name>
<dbReference type="InterPro" id="IPR011037">
    <property type="entry name" value="Pyrv_Knase-like_insert_dom_sf"/>
</dbReference>
<accession>A0A0T9PF35</accession>